<keyword evidence="1" id="KW-1133">Transmembrane helix</keyword>
<evidence type="ECO:0000313" key="2">
    <source>
        <dbReference type="EMBL" id="CAH9136266.1"/>
    </source>
</evidence>
<accession>A0AAV0FL60</accession>
<gene>
    <name evidence="2" type="ORF">CEPIT_LOCUS35155</name>
</gene>
<dbReference type="AlphaFoldDB" id="A0AAV0FL60"/>
<reference evidence="2" key="1">
    <citation type="submission" date="2022-07" db="EMBL/GenBank/DDBJ databases">
        <authorList>
            <person name="Macas J."/>
            <person name="Novak P."/>
            <person name="Neumann P."/>
        </authorList>
    </citation>
    <scope>NUCLEOTIDE SEQUENCE</scope>
</reference>
<keyword evidence="1" id="KW-0812">Transmembrane</keyword>
<dbReference type="Proteomes" id="UP001152523">
    <property type="component" value="Unassembled WGS sequence"/>
</dbReference>
<keyword evidence="1" id="KW-0472">Membrane</keyword>
<organism evidence="2 3">
    <name type="scientific">Cuscuta epithymum</name>
    <dbReference type="NCBI Taxonomy" id="186058"/>
    <lineage>
        <taxon>Eukaryota</taxon>
        <taxon>Viridiplantae</taxon>
        <taxon>Streptophyta</taxon>
        <taxon>Embryophyta</taxon>
        <taxon>Tracheophyta</taxon>
        <taxon>Spermatophyta</taxon>
        <taxon>Magnoliopsida</taxon>
        <taxon>eudicotyledons</taxon>
        <taxon>Gunneridae</taxon>
        <taxon>Pentapetalae</taxon>
        <taxon>asterids</taxon>
        <taxon>lamiids</taxon>
        <taxon>Solanales</taxon>
        <taxon>Convolvulaceae</taxon>
        <taxon>Cuscuteae</taxon>
        <taxon>Cuscuta</taxon>
        <taxon>Cuscuta subgen. Cuscuta</taxon>
    </lineage>
</organism>
<evidence type="ECO:0000313" key="3">
    <source>
        <dbReference type="Proteomes" id="UP001152523"/>
    </source>
</evidence>
<name>A0AAV0FL60_9ASTE</name>
<proteinExistence type="predicted"/>
<protein>
    <submittedName>
        <fullName evidence="2">Uncharacterized protein</fullName>
    </submittedName>
</protein>
<comment type="caution">
    <text evidence="2">The sequence shown here is derived from an EMBL/GenBank/DDBJ whole genome shotgun (WGS) entry which is preliminary data.</text>
</comment>
<evidence type="ECO:0000256" key="1">
    <source>
        <dbReference type="SAM" id="Phobius"/>
    </source>
</evidence>
<sequence>MEAGSTLGKKKKRRKDEKPDGFIFFHFSTFCIEFMIFGFRCGHWRRTRRALQMDLCAQVVGKSWWSTMIPCHLQQKMKEFFLKLSRFERFDEICIRKNIACYNTSHVDSVLVYNMTIP</sequence>
<keyword evidence="3" id="KW-1185">Reference proteome</keyword>
<dbReference type="EMBL" id="CAMAPF010000993">
    <property type="protein sequence ID" value="CAH9136266.1"/>
    <property type="molecule type" value="Genomic_DNA"/>
</dbReference>
<feature type="transmembrane region" description="Helical" evidence="1">
    <location>
        <begin position="21"/>
        <end position="39"/>
    </location>
</feature>